<dbReference type="Proteomes" id="UP000054776">
    <property type="component" value="Unassembled WGS sequence"/>
</dbReference>
<protein>
    <submittedName>
        <fullName evidence="1">Uncharacterized protein</fullName>
    </submittedName>
</protein>
<organism evidence="1 2">
    <name type="scientific">Trichinella spiralis</name>
    <name type="common">Trichina worm</name>
    <dbReference type="NCBI Taxonomy" id="6334"/>
    <lineage>
        <taxon>Eukaryota</taxon>
        <taxon>Metazoa</taxon>
        <taxon>Ecdysozoa</taxon>
        <taxon>Nematoda</taxon>
        <taxon>Enoplea</taxon>
        <taxon>Dorylaimia</taxon>
        <taxon>Trichinellida</taxon>
        <taxon>Trichinellidae</taxon>
        <taxon>Trichinella</taxon>
    </lineage>
</organism>
<sequence>MKNYPHVHRGNKYLIGSIFHSFIQSFNYLYTHTI</sequence>
<accession>A0A0V0YZK5</accession>
<name>A0A0V0YZK5_TRISP</name>
<evidence type="ECO:0000313" key="1">
    <source>
        <dbReference type="EMBL" id="KRY05617.1"/>
    </source>
</evidence>
<reference evidence="1 2" key="1">
    <citation type="submission" date="2015-01" db="EMBL/GenBank/DDBJ databases">
        <title>Evolution of Trichinella species and genotypes.</title>
        <authorList>
            <person name="Korhonen P.K."/>
            <person name="Edoardo P."/>
            <person name="Giuseppe L.R."/>
            <person name="Gasser R.B."/>
        </authorList>
    </citation>
    <scope>NUCLEOTIDE SEQUENCE [LARGE SCALE GENOMIC DNA]</scope>
    <source>
        <strain evidence="1">ISS3</strain>
    </source>
</reference>
<proteinExistence type="predicted"/>
<comment type="caution">
    <text evidence="1">The sequence shown here is derived from an EMBL/GenBank/DDBJ whole genome shotgun (WGS) entry which is preliminary data.</text>
</comment>
<keyword evidence="2" id="KW-1185">Reference proteome</keyword>
<evidence type="ECO:0000313" key="2">
    <source>
        <dbReference type="Proteomes" id="UP000054776"/>
    </source>
</evidence>
<gene>
    <name evidence="1" type="ORF">T01_10149</name>
</gene>
<dbReference type="AlphaFoldDB" id="A0A0V0YZK5"/>
<dbReference type="EMBL" id="JYDH01003551">
    <property type="protein sequence ID" value="KRY05617.1"/>
    <property type="molecule type" value="Genomic_DNA"/>
</dbReference>
<dbReference type="InParanoid" id="A0A0V0YZK5"/>